<proteinExistence type="predicted"/>
<dbReference type="EMBL" id="LSSM01002118">
    <property type="protein sequence ID" value="OMJ23006.1"/>
    <property type="molecule type" value="Genomic_DNA"/>
</dbReference>
<name>A0A1R1Y8H0_9FUNG</name>
<gene>
    <name evidence="1" type="ORF">AYI69_g5156</name>
</gene>
<comment type="caution">
    <text evidence="1">The sequence shown here is derived from an EMBL/GenBank/DDBJ whole genome shotgun (WGS) entry which is preliminary data.</text>
</comment>
<dbReference type="Proteomes" id="UP000187429">
    <property type="component" value="Unassembled WGS sequence"/>
</dbReference>
<evidence type="ECO:0000313" key="2">
    <source>
        <dbReference type="Proteomes" id="UP000187429"/>
    </source>
</evidence>
<organism evidence="1 2">
    <name type="scientific">Smittium culicis</name>
    <dbReference type="NCBI Taxonomy" id="133412"/>
    <lineage>
        <taxon>Eukaryota</taxon>
        <taxon>Fungi</taxon>
        <taxon>Fungi incertae sedis</taxon>
        <taxon>Zoopagomycota</taxon>
        <taxon>Kickxellomycotina</taxon>
        <taxon>Harpellomycetes</taxon>
        <taxon>Harpellales</taxon>
        <taxon>Legeriomycetaceae</taxon>
        <taxon>Smittium</taxon>
    </lineage>
</organism>
<protein>
    <submittedName>
        <fullName evidence="1">Uncharacterized protein</fullName>
    </submittedName>
</protein>
<sequence length="104" mass="12113">MKARMDTTNKSIKNYQTPRWANVFSSRIKPPDKNKNDENNFIQVLVFKATTEIDLLQKKIACLSGTSLKLTLSMREIDQNIDYFVGNMLTQFEEIKICFEIENC</sequence>
<dbReference type="AlphaFoldDB" id="A0A1R1Y8H0"/>
<accession>A0A1R1Y8H0</accession>
<keyword evidence="2" id="KW-1185">Reference proteome</keyword>
<evidence type="ECO:0000313" key="1">
    <source>
        <dbReference type="EMBL" id="OMJ23006.1"/>
    </source>
</evidence>
<reference evidence="2" key="1">
    <citation type="submission" date="2017-01" db="EMBL/GenBank/DDBJ databases">
        <authorList>
            <person name="Wang Y."/>
            <person name="White M."/>
            <person name="Kvist S."/>
            <person name="Moncalvo J.-M."/>
        </authorList>
    </citation>
    <scope>NUCLEOTIDE SEQUENCE [LARGE SCALE GENOMIC DNA]</scope>
    <source>
        <strain evidence="2">ID-206-W2</strain>
    </source>
</reference>